<dbReference type="InterPro" id="IPR007367">
    <property type="entry name" value="DUF433"/>
</dbReference>
<dbReference type="InterPro" id="IPR036388">
    <property type="entry name" value="WH-like_DNA-bd_sf"/>
</dbReference>
<evidence type="ECO:0000313" key="2">
    <source>
        <dbReference type="EMBL" id="VFJ44360.1"/>
    </source>
</evidence>
<dbReference type="EMBL" id="CAADFA010000010">
    <property type="protein sequence ID" value="VFJ44360.1"/>
    <property type="molecule type" value="Genomic_DNA"/>
</dbReference>
<dbReference type="Pfam" id="PF04255">
    <property type="entry name" value="DUF433"/>
    <property type="match status" value="1"/>
</dbReference>
<sequence length="72" mass="7780">MDNWNDCPAVERNPEKVSGVWVFRGKRVPVSALFENLKDGAGLSEFVSGFPGVTLGQARTVLKHAAHTLEAA</sequence>
<organism evidence="1">
    <name type="scientific">Candidatus Kentrum sp. FM</name>
    <dbReference type="NCBI Taxonomy" id="2126340"/>
    <lineage>
        <taxon>Bacteria</taxon>
        <taxon>Pseudomonadati</taxon>
        <taxon>Pseudomonadota</taxon>
        <taxon>Gammaproteobacteria</taxon>
        <taxon>Candidatus Kentrum</taxon>
    </lineage>
</organism>
<evidence type="ECO:0000313" key="1">
    <source>
        <dbReference type="EMBL" id="VFJ43574.1"/>
    </source>
</evidence>
<dbReference type="Gene3D" id="1.10.10.10">
    <property type="entry name" value="Winged helix-like DNA-binding domain superfamily/Winged helix DNA-binding domain"/>
    <property type="match status" value="1"/>
</dbReference>
<proteinExistence type="predicted"/>
<protein>
    <submittedName>
        <fullName evidence="1">Uncharacterized conserved protein, DUF433 family</fullName>
    </submittedName>
</protein>
<name>A0A450RWT5_9GAMM</name>
<dbReference type="InterPro" id="IPR009057">
    <property type="entry name" value="Homeodomain-like_sf"/>
</dbReference>
<dbReference type="AlphaFoldDB" id="A0A450RWT5"/>
<dbReference type="EMBL" id="CAADFL010000013">
    <property type="protein sequence ID" value="VFK06233.1"/>
    <property type="molecule type" value="Genomic_DNA"/>
</dbReference>
<reference evidence="1" key="1">
    <citation type="submission" date="2019-02" db="EMBL/GenBank/DDBJ databases">
        <authorList>
            <person name="Gruber-Vodicka R. H."/>
            <person name="Seah K. B. B."/>
        </authorList>
    </citation>
    <scope>NUCLEOTIDE SEQUENCE</scope>
    <source>
        <strain evidence="1">BECK_BZ163</strain>
        <strain evidence="3">BECK_BZ164</strain>
        <strain evidence="2">BECK_BZ165</strain>
    </source>
</reference>
<dbReference type="EMBL" id="CAADEZ010000010">
    <property type="protein sequence ID" value="VFJ43574.1"/>
    <property type="molecule type" value="Genomic_DNA"/>
</dbReference>
<gene>
    <name evidence="1" type="ORF">BECKFM1743A_GA0114220_100104</name>
    <name evidence="3" type="ORF">BECKFM1743B_GA0114221_100134</name>
    <name evidence="2" type="ORF">BECKFM1743C_GA0114222_100104</name>
</gene>
<dbReference type="SUPFAM" id="SSF46689">
    <property type="entry name" value="Homeodomain-like"/>
    <property type="match status" value="1"/>
</dbReference>
<accession>A0A450RWT5</accession>
<evidence type="ECO:0000313" key="3">
    <source>
        <dbReference type="EMBL" id="VFK06233.1"/>
    </source>
</evidence>